<dbReference type="Proteomes" id="UP001161064">
    <property type="component" value="Unassembled WGS sequence"/>
</dbReference>
<dbReference type="EMBL" id="BPFZ01000002">
    <property type="protein sequence ID" value="GIU66363.1"/>
    <property type="molecule type" value="Genomic_DNA"/>
</dbReference>
<proteinExistence type="predicted"/>
<organism evidence="2 3">
    <name type="scientific">Candidatus Phycosocius spiralis</name>
    <dbReference type="NCBI Taxonomy" id="2815099"/>
    <lineage>
        <taxon>Bacteria</taxon>
        <taxon>Pseudomonadati</taxon>
        <taxon>Pseudomonadota</taxon>
        <taxon>Alphaproteobacteria</taxon>
        <taxon>Caulobacterales</taxon>
        <taxon>Caulobacterales incertae sedis</taxon>
        <taxon>Candidatus Phycosocius</taxon>
    </lineage>
</organism>
<dbReference type="RefSeq" id="WP_284358875.1">
    <property type="nucleotide sequence ID" value="NZ_BPFZ01000002.1"/>
</dbReference>
<reference evidence="2" key="2">
    <citation type="journal article" date="2023" name="ISME Commun">
        <title>Characterization of a bloom-associated alphaproteobacterial lineage, 'Candidatus Phycosocius': insights into freshwater algal-bacterial interactions.</title>
        <authorList>
            <person name="Tanabe Y."/>
            <person name="Yamaguchi H."/>
            <person name="Yoshida M."/>
            <person name="Kai A."/>
            <person name="Okazaki Y."/>
        </authorList>
    </citation>
    <scope>NUCLEOTIDE SEQUENCE</scope>
    <source>
        <strain evidence="2">BOTRYCO-1</strain>
    </source>
</reference>
<evidence type="ECO:0000313" key="2">
    <source>
        <dbReference type="EMBL" id="GIU66363.1"/>
    </source>
</evidence>
<protein>
    <recommendedName>
        <fullName evidence="4">Antifreeze glycopeptide polyprotein</fullName>
    </recommendedName>
</protein>
<evidence type="ECO:0000256" key="1">
    <source>
        <dbReference type="SAM" id="MobiDB-lite"/>
    </source>
</evidence>
<reference evidence="2" key="1">
    <citation type="submission" date="2021-05" db="EMBL/GenBank/DDBJ databases">
        <authorList>
            <person name="Tanabe Y."/>
        </authorList>
    </citation>
    <scope>NUCLEOTIDE SEQUENCE</scope>
    <source>
        <strain evidence="2">BOTRYCO-1</strain>
    </source>
</reference>
<feature type="region of interest" description="Disordered" evidence="1">
    <location>
        <begin position="540"/>
        <end position="580"/>
    </location>
</feature>
<feature type="region of interest" description="Disordered" evidence="1">
    <location>
        <begin position="290"/>
        <end position="317"/>
    </location>
</feature>
<evidence type="ECO:0000313" key="3">
    <source>
        <dbReference type="Proteomes" id="UP001161064"/>
    </source>
</evidence>
<accession>A0ABQ4PUH2</accession>
<name>A0ABQ4PUH2_9PROT</name>
<comment type="caution">
    <text evidence="2">The sequence shown here is derived from an EMBL/GenBank/DDBJ whole genome shotgun (WGS) entry which is preliminary data.</text>
</comment>
<sequence>MKSKISILYRVGLALGLGFFYGPSYAQRTAIIESNALQEIGPWGASALPFGLAPMSSDQWQGADPSTLAYALDKIGPDLRFVSLQRLVRQAVFSGASAPVDDAGLAQGRFLAAMRLGPADAAGQLLKNVPRLTSKLDLAALAIDAAFRQGHSEEACGLFNAVASDHNSAALENALWLEIRATCYALNGEVAAANLSADLAKTRGQGDVWLGRVIAATSGAVTNPPPFRADSGRTLALSMKAGLKLPKGLAQTSDPATLAAILAWPDFAQQLPVEEKNALLRRVAETGLATAAQEDSLRPSMPPAPPAQPETELSQSPQVDATALALATQWGQRLTRATTAQSRALEARLSLDDVRNLAQSMPQALTPQLVTILVEGALWAGDAKLARLMADQSGTTLSPRIQLVMALEDPITGDQPVQRHIEVAKTINMQRQAVRDALMVWSAGLATPRGSVALLRPGLPETRGGQTGMRIALNWAAARGSKGEVALLVGLALQGLEPASVDAETMAAALSALRDVGLGASAQALAREYLLALEGVLPTKAPAKATTTSEPARPVQTPNLKPASAPKPTSTSKPQWAPPK</sequence>
<evidence type="ECO:0008006" key="4">
    <source>
        <dbReference type="Google" id="ProtNLM"/>
    </source>
</evidence>
<keyword evidence="3" id="KW-1185">Reference proteome</keyword>
<gene>
    <name evidence="2" type="ORF">PsB1_0517</name>
</gene>